<reference evidence="6" key="1">
    <citation type="submission" date="2022-10" db="EMBL/GenBank/DDBJ databases">
        <title>Description of microaerobic benzene degrading bacteria.</title>
        <authorList>
            <person name="Bedics A."/>
            <person name="Tancsics A."/>
            <person name="Banerjee S."/>
        </authorList>
    </citation>
    <scope>NUCLEOTIDE SEQUENCE</scope>
    <source>
        <strain evidence="6">D2M1</strain>
    </source>
</reference>
<evidence type="ECO:0000259" key="5">
    <source>
        <dbReference type="SMART" id="SM00849"/>
    </source>
</evidence>
<dbReference type="InterPro" id="IPR051013">
    <property type="entry name" value="MBL_superfamily_lactonases"/>
</dbReference>
<dbReference type="RefSeq" id="WP_274112381.1">
    <property type="nucleotide sequence ID" value="NZ_JAPCKI010000011.1"/>
</dbReference>
<dbReference type="EMBL" id="JAPCKI010000011">
    <property type="protein sequence ID" value="MDD2179277.1"/>
    <property type="molecule type" value="Genomic_DNA"/>
</dbReference>
<evidence type="ECO:0000256" key="2">
    <source>
        <dbReference type="ARBA" id="ARBA00022723"/>
    </source>
</evidence>
<dbReference type="InterPro" id="IPR036866">
    <property type="entry name" value="RibonucZ/Hydroxyglut_hydro"/>
</dbReference>
<evidence type="ECO:0000256" key="3">
    <source>
        <dbReference type="ARBA" id="ARBA00022801"/>
    </source>
</evidence>
<accession>A0ABT5S007</accession>
<dbReference type="Proteomes" id="UP001148932">
    <property type="component" value="Unassembled WGS sequence"/>
</dbReference>
<dbReference type="CDD" id="cd16277">
    <property type="entry name" value="metallo-hydrolase-like_MBL-fold"/>
    <property type="match status" value="1"/>
</dbReference>
<evidence type="ECO:0000313" key="7">
    <source>
        <dbReference type="Proteomes" id="UP001148932"/>
    </source>
</evidence>
<sequence length="295" mass="33316">MMETRMIGDVRITRIQEYSGPTHAPSFLLPDLPQKVLEASGDWMAPRHWIPHMNKLVLTVQLWVVHAGSSIIVVDTGVGNGKPREGMARMHRLNNLVLEWLEAAGAPADKVTHVALTHLHMDHVGWNTRWLDDRWTPTFPNARYYLPQDDFLFCESGRNKEEGMDVFGASFFDSVMPVVDAGLSVMMKPGIEIADCLTVEAAEGHSPGQVAFRIRSRGEEAVFCGDIFHNPIQIAQPHINSGYCIWPEQARTTRMAFLERAAEREALILPVHFGDPYAGFIRREGNGYRFEPVKW</sequence>
<dbReference type="Pfam" id="PF00753">
    <property type="entry name" value="Lactamase_B"/>
    <property type="match status" value="1"/>
</dbReference>
<dbReference type="PANTHER" id="PTHR42978:SF6">
    <property type="entry name" value="QUORUM-QUENCHING LACTONASE YTNP-RELATED"/>
    <property type="match status" value="1"/>
</dbReference>
<evidence type="ECO:0000256" key="1">
    <source>
        <dbReference type="ARBA" id="ARBA00007749"/>
    </source>
</evidence>
<dbReference type="SMART" id="SM00849">
    <property type="entry name" value="Lactamase_B"/>
    <property type="match status" value="1"/>
</dbReference>
<dbReference type="PANTHER" id="PTHR42978">
    <property type="entry name" value="QUORUM-QUENCHING LACTONASE YTNP-RELATED-RELATED"/>
    <property type="match status" value="1"/>
</dbReference>
<keyword evidence="2" id="KW-0479">Metal-binding</keyword>
<proteinExistence type="inferred from homology"/>
<protein>
    <submittedName>
        <fullName evidence="6">MBL fold metallo-hydrolase</fullName>
    </submittedName>
</protein>
<evidence type="ECO:0000256" key="4">
    <source>
        <dbReference type="ARBA" id="ARBA00022833"/>
    </source>
</evidence>
<dbReference type="InterPro" id="IPR001279">
    <property type="entry name" value="Metallo-B-lactamas"/>
</dbReference>
<comment type="similarity">
    <text evidence="1">Belongs to the metallo-beta-lactamase superfamily.</text>
</comment>
<keyword evidence="3" id="KW-0378">Hydrolase</keyword>
<name>A0ABT5S007_9BURK</name>
<keyword evidence="4" id="KW-0862">Zinc</keyword>
<keyword evidence="7" id="KW-1185">Reference proteome</keyword>
<comment type="caution">
    <text evidence="6">The sequence shown here is derived from an EMBL/GenBank/DDBJ whole genome shotgun (WGS) entry which is preliminary data.</text>
</comment>
<gene>
    <name evidence="6" type="ORF">OIN59_17705</name>
</gene>
<dbReference type="SUPFAM" id="SSF56281">
    <property type="entry name" value="Metallo-hydrolase/oxidoreductase"/>
    <property type="match status" value="1"/>
</dbReference>
<dbReference type="Gene3D" id="3.60.15.10">
    <property type="entry name" value="Ribonuclease Z/Hydroxyacylglutathione hydrolase-like"/>
    <property type="match status" value="1"/>
</dbReference>
<evidence type="ECO:0000313" key="6">
    <source>
        <dbReference type="EMBL" id="MDD2179277.1"/>
    </source>
</evidence>
<organism evidence="6 7">
    <name type="scientific">Acidovorax benzenivorans</name>
    <dbReference type="NCBI Taxonomy" id="2987520"/>
    <lineage>
        <taxon>Bacteria</taxon>
        <taxon>Pseudomonadati</taxon>
        <taxon>Pseudomonadota</taxon>
        <taxon>Betaproteobacteria</taxon>
        <taxon>Burkholderiales</taxon>
        <taxon>Comamonadaceae</taxon>
        <taxon>Acidovorax</taxon>
    </lineage>
</organism>
<feature type="domain" description="Metallo-beta-lactamase" evidence="5">
    <location>
        <begin position="59"/>
        <end position="272"/>
    </location>
</feature>